<evidence type="ECO:0008006" key="3">
    <source>
        <dbReference type="Google" id="ProtNLM"/>
    </source>
</evidence>
<keyword evidence="2" id="KW-1185">Reference proteome</keyword>
<dbReference type="InterPro" id="IPR047729">
    <property type="entry name" value="Sce7726-like"/>
</dbReference>
<evidence type="ECO:0000313" key="2">
    <source>
        <dbReference type="Proteomes" id="UP000029734"/>
    </source>
</evidence>
<reference evidence="1 2" key="1">
    <citation type="submission" date="2014-08" db="EMBL/GenBank/DDBJ databases">
        <authorList>
            <person name="den Bakker H.C."/>
        </authorList>
    </citation>
    <scope>NUCLEOTIDE SEQUENCE [LARGE SCALE GENOMIC DNA]</scope>
    <source>
        <strain evidence="1 2">DSM 18334</strain>
    </source>
</reference>
<gene>
    <name evidence="1" type="ORF">PWYN_23425</name>
</gene>
<organism evidence="1 2">
    <name type="scientific">Paenibacillus wynnii</name>
    <dbReference type="NCBI Taxonomy" id="268407"/>
    <lineage>
        <taxon>Bacteria</taxon>
        <taxon>Bacillati</taxon>
        <taxon>Bacillota</taxon>
        <taxon>Bacilli</taxon>
        <taxon>Bacillales</taxon>
        <taxon>Paenibacillaceae</taxon>
        <taxon>Paenibacillus</taxon>
    </lineage>
</organism>
<sequence length="192" mass="21881">MKTKDIDIRTSLHRRLKAEHATEIADTLILDELALCQGDARIDVAVVNGAINGYEIKSESDTLGRLPRQCEAYSKVFDTVTVLTASKYVEGIINLVPDWWGLTRAEMEEDGVVHFFSIREPQKNPCIDSLALAQLLWRDEAIIILKERGLQKGLLSKPRKVLWEALAENLSLVDLQYEVRKTLKSRTNWRVH</sequence>
<dbReference type="NCBIfam" id="NF033832">
    <property type="entry name" value="sce7726_fam"/>
    <property type="match status" value="1"/>
</dbReference>
<reference evidence="1 2" key="2">
    <citation type="submission" date="2014-10" db="EMBL/GenBank/DDBJ databases">
        <title>Comparative genomics of the Paenibacillus odorifer group.</title>
        <authorList>
            <person name="Tsai Y.-C."/>
            <person name="Martin N."/>
            <person name="Korlach J."/>
            <person name="Wiedmann M."/>
        </authorList>
    </citation>
    <scope>NUCLEOTIDE SEQUENCE [LARGE SCALE GENOMIC DNA]</scope>
    <source>
        <strain evidence="1 2">DSM 18334</strain>
    </source>
</reference>
<evidence type="ECO:0000313" key="1">
    <source>
        <dbReference type="EMBL" id="KGE17554.1"/>
    </source>
</evidence>
<dbReference type="AlphaFoldDB" id="A0A098M4S6"/>
<dbReference type="RefSeq" id="WP_036656542.1">
    <property type="nucleotide sequence ID" value="NZ_JQCR01000003.1"/>
</dbReference>
<protein>
    <recommendedName>
        <fullName evidence="3">Sce7726 family protein</fullName>
    </recommendedName>
</protein>
<proteinExistence type="predicted"/>
<comment type="caution">
    <text evidence="1">The sequence shown here is derived from an EMBL/GenBank/DDBJ whole genome shotgun (WGS) entry which is preliminary data.</text>
</comment>
<accession>A0A098M4S6</accession>
<dbReference type="EMBL" id="JQCR01000003">
    <property type="protein sequence ID" value="KGE17554.1"/>
    <property type="molecule type" value="Genomic_DNA"/>
</dbReference>
<name>A0A098M4S6_9BACL</name>
<dbReference type="Proteomes" id="UP000029734">
    <property type="component" value="Unassembled WGS sequence"/>
</dbReference>
<dbReference type="STRING" id="268407.PWYN_23425"/>
<dbReference type="eggNOG" id="ENOG502ZAKT">
    <property type="taxonomic scope" value="Bacteria"/>
</dbReference>